<dbReference type="Proteomes" id="UP000798662">
    <property type="component" value="Chromosome 1"/>
</dbReference>
<proteinExistence type="predicted"/>
<gene>
    <name evidence="1" type="ORF">I4F81_001321</name>
</gene>
<protein>
    <submittedName>
        <fullName evidence="1">Uncharacterized protein</fullName>
    </submittedName>
</protein>
<keyword evidence="2" id="KW-1185">Reference proteome</keyword>
<organism evidence="1 2">
    <name type="scientific">Pyropia yezoensis</name>
    <name type="common">Susabi-nori</name>
    <name type="synonym">Porphyra yezoensis</name>
    <dbReference type="NCBI Taxonomy" id="2788"/>
    <lineage>
        <taxon>Eukaryota</taxon>
        <taxon>Rhodophyta</taxon>
        <taxon>Bangiophyceae</taxon>
        <taxon>Bangiales</taxon>
        <taxon>Bangiaceae</taxon>
        <taxon>Pyropia</taxon>
    </lineage>
</organism>
<dbReference type="EMBL" id="CM020618">
    <property type="protein sequence ID" value="KAK1858720.1"/>
    <property type="molecule type" value="Genomic_DNA"/>
</dbReference>
<evidence type="ECO:0000313" key="1">
    <source>
        <dbReference type="EMBL" id="KAK1858720.1"/>
    </source>
</evidence>
<accession>A0ACC3BLB8</accession>
<evidence type="ECO:0000313" key="2">
    <source>
        <dbReference type="Proteomes" id="UP000798662"/>
    </source>
</evidence>
<reference evidence="1" key="1">
    <citation type="submission" date="2019-11" db="EMBL/GenBank/DDBJ databases">
        <title>Nori genome reveals adaptations in red seaweeds to the harsh intertidal environment.</title>
        <authorList>
            <person name="Wang D."/>
            <person name="Mao Y."/>
        </authorList>
    </citation>
    <scope>NUCLEOTIDE SEQUENCE</scope>
    <source>
        <tissue evidence="1">Gametophyte</tissue>
    </source>
</reference>
<name>A0ACC3BLB8_PYRYE</name>
<comment type="caution">
    <text evidence="1">The sequence shown here is derived from an EMBL/GenBank/DDBJ whole genome shotgun (WGS) entry which is preliminary data.</text>
</comment>
<sequence length="234" mass="26299">MREVRSVSMLDDTELAGVAASVGQLLRWQRSREALADRLGRPPSDAEWADEVGVPRAEWPAALAAVTAARERLVAANLRLVVSIARRSGLTLADLVQEGSLGLIKGAEKFDASRGYRFATYASWWIRQAITRALSDASRTTLRDVLVSGGPSPEEVVTATQLRDDLDNVLWMLSPMERHVVCLRYGWFDGRPMALEELATAYQVPLSRVRQTELRALRRLRRKFHHILYDYVEA</sequence>